<keyword evidence="1" id="KW-1133">Transmembrane helix</keyword>
<proteinExistence type="predicted"/>
<organism evidence="2 3">
    <name type="scientific">Halobacteriovorax marinus</name>
    <dbReference type="NCBI Taxonomy" id="97084"/>
    <lineage>
        <taxon>Bacteria</taxon>
        <taxon>Pseudomonadati</taxon>
        <taxon>Bdellovibrionota</taxon>
        <taxon>Bacteriovoracia</taxon>
        <taxon>Bacteriovoracales</taxon>
        <taxon>Halobacteriovoraceae</taxon>
        <taxon>Halobacteriovorax</taxon>
    </lineage>
</organism>
<evidence type="ECO:0000313" key="3">
    <source>
        <dbReference type="Proteomes" id="UP000196531"/>
    </source>
</evidence>
<evidence type="ECO:0000313" key="2">
    <source>
        <dbReference type="EMBL" id="OUR97080.1"/>
    </source>
</evidence>
<dbReference type="EMBL" id="MAAO01000006">
    <property type="protein sequence ID" value="OUR97080.1"/>
    <property type="molecule type" value="Genomic_DNA"/>
</dbReference>
<dbReference type="Proteomes" id="UP000196531">
    <property type="component" value="Unassembled WGS sequence"/>
</dbReference>
<keyword evidence="1" id="KW-0812">Transmembrane</keyword>
<evidence type="ECO:0000256" key="1">
    <source>
        <dbReference type="SAM" id="Phobius"/>
    </source>
</evidence>
<keyword evidence="1" id="KW-0472">Membrane</keyword>
<sequence>MSFIEKLYYYLRILPNWALMTLHNTWGIINVFFIVWLRPMKGGMADESHPFATGINPKTGKTIWSENIIFSSTRKAEYNESDEEIIEAVGKFMSTMFKKSISTQENPIGRPDKMPPAINYIHGGVHYNGGFLIFDDSEDAIAHFSNREFRNSFWKFVLIEKREPVTIFRNKNYDREKLLEFACFMRTMFPFFSNSNGNRKRIGWGNPAPYAAINTITGNWKRDTYKFYSKESALTAPREPVSSKYFRESSHYKSKRSRALAPEIMMAKFTNERVLARGERGNLFFVDLRKVAKGYRFDPSNLPNFFDLIKEKLGLTAGV</sequence>
<protein>
    <submittedName>
        <fullName evidence="2">Uncharacterized protein</fullName>
    </submittedName>
</protein>
<comment type="caution">
    <text evidence="2">The sequence shown here is derived from an EMBL/GenBank/DDBJ whole genome shotgun (WGS) entry which is preliminary data.</text>
</comment>
<accession>A0A1Y5FDX1</accession>
<dbReference type="AlphaFoldDB" id="A0A1Y5FDX1"/>
<name>A0A1Y5FDX1_9BACT</name>
<reference evidence="3" key="1">
    <citation type="journal article" date="2017" name="Proc. Natl. Acad. Sci. U.S.A.">
        <title>Simulation of Deepwater Horizon oil plume reveals substrate specialization within a complex community of hydrocarbon-degraders.</title>
        <authorList>
            <person name="Hu P."/>
            <person name="Dubinsky E.A."/>
            <person name="Probst A.J."/>
            <person name="Wang J."/>
            <person name="Sieber C.M.K."/>
            <person name="Tom L.M."/>
            <person name="Gardinali P."/>
            <person name="Banfield J.F."/>
            <person name="Atlas R.M."/>
            <person name="Andersen G.L."/>
        </authorList>
    </citation>
    <scope>NUCLEOTIDE SEQUENCE [LARGE SCALE GENOMIC DNA]</scope>
</reference>
<gene>
    <name evidence="2" type="ORF">A9Q84_12170</name>
</gene>
<feature type="transmembrane region" description="Helical" evidence="1">
    <location>
        <begin position="17"/>
        <end position="37"/>
    </location>
</feature>